<comment type="similarity">
    <text evidence="5">Belongs to the dTDP-4-dehydrorhamnose 3,5-epimerase family.</text>
</comment>
<evidence type="ECO:0000256" key="1">
    <source>
        <dbReference type="ARBA" id="ARBA00001298"/>
    </source>
</evidence>
<proteinExistence type="inferred from homology"/>
<dbReference type="RefSeq" id="WP_289723262.1">
    <property type="nucleotide sequence ID" value="NZ_JAUDUY010000001.1"/>
</dbReference>
<dbReference type="SUPFAM" id="SSF51182">
    <property type="entry name" value="RmlC-like cupins"/>
    <property type="match status" value="1"/>
</dbReference>
<dbReference type="PANTHER" id="PTHR21047:SF2">
    <property type="entry name" value="THYMIDINE DIPHOSPHO-4-KETO-RHAMNOSE 3,5-EPIMERASE"/>
    <property type="match status" value="1"/>
</dbReference>
<dbReference type="InterPro" id="IPR011051">
    <property type="entry name" value="RmlC_Cupin_sf"/>
</dbReference>
<comment type="catalytic activity">
    <reaction evidence="1 5">
        <text>dTDP-4-dehydro-6-deoxy-alpha-D-glucose = dTDP-4-dehydro-beta-L-rhamnose</text>
        <dbReference type="Rhea" id="RHEA:16969"/>
        <dbReference type="ChEBI" id="CHEBI:57649"/>
        <dbReference type="ChEBI" id="CHEBI:62830"/>
        <dbReference type="EC" id="5.1.3.13"/>
    </reaction>
</comment>
<dbReference type="EMBL" id="JAUDUY010000001">
    <property type="protein sequence ID" value="MDM9629893.1"/>
    <property type="molecule type" value="Genomic_DNA"/>
</dbReference>
<reference evidence="6" key="1">
    <citation type="submission" date="2023-06" db="EMBL/GenBank/DDBJ databases">
        <title>Robiginitalea aurantiacus sp. nov. and Algoriphagus sediminis sp. nov., isolated from coastal sediment.</title>
        <authorList>
            <person name="Zhou Z.Y."/>
            <person name="An J."/>
            <person name="Jia Y.W."/>
            <person name="Du Z.J."/>
        </authorList>
    </citation>
    <scope>NUCLEOTIDE SEQUENCE</scope>
    <source>
        <strain evidence="6">M39</strain>
    </source>
</reference>
<dbReference type="Proteomes" id="UP001174839">
    <property type="component" value="Unassembled WGS sequence"/>
</dbReference>
<evidence type="ECO:0000256" key="5">
    <source>
        <dbReference type="RuleBase" id="RU364069"/>
    </source>
</evidence>
<comment type="caution">
    <text evidence="6">The sequence shown here is derived from an EMBL/GenBank/DDBJ whole genome shotgun (WGS) entry which is preliminary data.</text>
</comment>
<sequence length="181" mass="20916">MKIHKAPIAGCFLFVPESYRDNRGEFMETYNHREFLAILGEPLHFVQDNQSISKKFVLRGLHYQTGAHAQAKLARVISGRVLDVVVDIRKDSPTFGEYFSTELSARNRKTIFIPKGLAHGFLALEDNTIFSYKCDAFYNPESERGIIYNDPDLKIDWQIEEEKMILSEKDLALPRFNEEIL</sequence>
<comment type="pathway">
    <text evidence="5">Carbohydrate biosynthesis; dTDP-L-rhamnose biosynthesis.</text>
</comment>
<dbReference type="Pfam" id="PF00908">
    <property type="entry name" value="dTDP_sugar_isom"/>
    <property type="match status" value="1"/>
</dbReference>
<evidence type="ECO:0000313" key="6">
    <source>
        <dbReference type="EMBL" id="MDM9629893.1"/>
    </source>
</evidence>
<evidence type="ECO:0000256" key="4">
    <source>
        <dbReference type="ARBA" id="ARBA00019595"/>
    </source>
</evidence>
<name>A0ABT7WAE4_9FLAO</name>
<dbReference type="PANTHER" id="PTHR21047">
    <property type="entry name" value="DTDP-6-DEOXY-D-GLUCOSE-3,5 EPIMERASE"/>
    <property type="match status" value="1"/>
</dbReference>
<dbReference type="InterPro" id="IPR000888">
    <property type="entry name" value="RmlC-like"/>
</dbReference>
<organism evidence="6 7">
    <name type="scientific">Robiginitalea aurantiaca</name>
    <dbReference type="NCBI Taxonomy" id="3056915"/>
    <lineage>
        <taxon>Bacteria</taxon>
        <taxon>Pseudomonadati</taxon>
        <taxon>Bacteroidota</taxon>
        <taxon>Flavobacteriia</taxon>
        <taxon>Flavobacteriales</taxon>
        <taxon>Flavobacteriaceae</taxon>
        <taxon>Robiginitalea</taxon>
    </lineage>
</organism>
<dbReference type="InterPro" id="IPR014710">
    <property type="entry name" value="RmlC-like_jellyroll"/>
</dbReference>
<keyword evidence="5 6" id="KW-0413">Isomerase</keyword>
<evidence type="ECO:0000313" key="7">
    <source>
        <dbReference type="Proteomes" id="UP001174839"/>
    </source>
</evidence>
<dbReference type="Gene3D" id="2.60.120.10">
    <property type="entry name" value="Jelly Rolls"/>
    <property type="match status" value="1"/>
</dbReference>
<protein>
    <recommendedName>
        <fullName evidence="4 5">dTDP-4-dehydrorhamnose 3,5-epimerase</fullName>
        <ecNumber evidence="3 5">5.1.3.13</ecNumber>
    </recommendedName>
    <alternativeName>
        <fullName evidence="5">Thymidine diphospho-4-keto-rhamnose 3,5-epimerase</fullName>
    </alternativeName>
</protein>
<keyword evidence="7" id="KW-1185">Reference proteome</keyword>
<comment type="function">
    <text evidence="2 5">Catalyzes the epimerization of the C3' and C5'positions of dTDP-6-deoxy-D-xylo-4-hexulose, forming dTDP-6-deoxy-L-lyxo-4-hexulose.</text>
</comment>
<evidence type="ECO:0000256" key="3">
    <source>
        <dbReference type="ARBA" id="ARBA00012098"/>
    </source>
</evidence>
<gene>
    <name evidence="6" type="primary">rfbC</name>
    <name evidence="6" type="ORF">QU605_00310</name>
</gene>
<dbReference type="EC" id="5.1.3.13" evidence="3 5"/>
<comment type="subunit">
    <text evidence="5">Homodimer.</text>
</comment>
<accession>A0ABT7WAE4</accession>
<dbReference type="GO" id="GO:0008830">
    <property type="term" value="F:dTDP-4-dehydrorhamnose 3,5-epimerase activity"/>
    <property type="evidence" value="ECO:0007669"/>
    <property type="project" value="UniProtKB-EC"/>
</dbReference>
<dbReference type="NCBIfam" id="TIGR01221">
    <property type="entry name" value="rmlC"/>
    <property type="match status" value="1"/>
</dbReference>
<dbReference type="CDD" id="cd00438">
    <property type="entry name" value="cupin_RmlC"/>
    <property type="match status" value="1"/>
</dbReference>
<evidence type="ECO:0000256" key="2">
    <source>
        <dbReference type="ARBA" id="ARBA00001997"/>
    </source>
</evidence>